<dbReference type="PANTHER" id="PTHR10642:SF26">
    <property type="entry name" value="RIBONUCLEASE H1"/>
    <property type="match status" value="1"/>
</dbReference>
<dbReference type="PANTHER" id="PTHR10642">
    <property type="entry name" value="RIBONUCLEASE H1"/>
    <property type="match status" value="1"/>
</dbReference>
<keyword evidence="8 15" id="KW-0540">Nuclease</keyword>
<dbReference type="EC" id="3.1.26.4" evidence="6 15"/>
<evidence type="ECO:0000259" key="17">
    <source>
        <dbReference type="PROSITE" id="PS50879"/>
    </source>
</evidence>
<dbReference type="PIRSF" id="PIRSF036852">
    <property type="entry name" value="Ribonuclease_H1_euk"/>
    <property type="match status" value="1"/>
</dbReference>
<comment type="catalytic activity">
    <reaction evidence="1 15">
        <text>Endonucleolytic cleavage to 5'-phosphomonoester.</text>
        <dbReference type="EC" id="3.1.26.4"/>
    </reaction>
</comment>
<evidence type="ECO:0000256" key="1">
    <source>
        <dbReference type="ARBA" id="ARBA00000077"/>
    </source>
</evidence>
<dbReference type="InterPro" id="IPR011320">
    <property type="entry name" value="RNase_H1_N"/>
</dbReference>
<dbReference type="GO" id="GO:0005739">
    <property type="term" value="C:mitochondrion"/>
    <property type="evidence" value="ECO:0007669"/>
    <property type="project" value="UniProtKB-ARBA"/>
</dbReference>
<feature type="region of interest" description="Disordered" evidence="16">
    <location>
        <begin position="119"/>
        <end position="159"/>
    </location>
</feature>
<evidence type="ECO:0000256" key="2">
    <source>
        <dbReference type="ARBA" id="ARBA00001946"/>
    </source>
</evidence>
<comment type="subunit">
    <text evidence="5">Monomer.</text>
</comment>
<keyword evidence="11 15" id="KW-0378">Hydrolase</keyword>
<dbReference type="PROSITE" id="PS50879">
    <property type="entry name" value="RNASE_H_1"/>
    <property type="match status" value="1"/>
</dbReference>
<keyword evidence="7" id="KW-0963">Cytoplasm</keyword>
<evidence type="ECO:0000313" key="19">
    <source>
        <dbReference type="RefSeq" id="XP_012671222.1"/>
    </source>
</evidence>
<comment type="similarity">
    <text evidence="4 15">Belongs to the RNase H family.</text>
</comment>
<dbReference type="RefSeq" id="XP_012671222.1">
    <property type="nucleotide sequence ID" value="XM_012815768.3"/>
</dbReference>
<evidence type="ECO:0000256" key="10">
    <source>
        <dbReference type="ARBA" id="ARBA00022759"/>
    </source>
</evidence>
<dbReference type="GO" id="GO:0043137">
    <property type="term" value="P:DNA replication, removal of RNA primer"/>
    <property type="evidence" value="ECO:0007669"/>
    <property type="project" value="TreeGrafter"/>
</dbReference>
<keyword evidence="12 15" id="KW-0460">Magnesium</keyword>
<organism evidence="18 19">
    <name type="scientific">Clupea harengus</name>
    <name type="common">Atlantic herring</name>
    <dbReference type="NCBI Taxonomy" id="7950"/>
    <lineage>
        <taxon>Eukaryota</taxon>
        <taxon>Metazoa</taxon>
        <taxon>Chordata</taxon>
        <taxon>Craniata</taxon>
        <taxon>Vertebrata</taxon>
        <taxon>Euteleostomi</taxon>
        <taxon>Actinopterygii</taxon>
        <taxon>Neopterygii</taxon>
        <taxon>Teleostei</taxon>
        <taxon>Clupei</taxon>
        <taxon>Clupeiformes</taxon>
        <taxon>Clupeoidei</taxon>
        <taxon>Clupeidae</taxon>
        <taxon>Clupea</taxon>
    </lineage>
</organism>
<feature type="domain" description="RNase H type-1" evidence="17">
    <location>
        <begin position="164"/>
        <end position="310"/>
    </location>
</feature>
<dbReference type="GO" id="GO:0003676">
    <property type="term" value="F:nucleic acid binding"/>
    <property type="evidence" value="ECO:0007669"/>
    <property type="project" value="UniProtKB-UniRule"/>
</dbReference>
<dbReference type="Gene3D" id="3.40.970.10">
    <property type="entry name" value="Ribonuclease H1, N-terminal domain"/>
    <property type="match status" value="1"/>
</dbReference>
<dbReference type="GO" id="GO:0004523">
    <property type="term" value="F:RNA-DNA hybrid ribonuclease activity"/>
    <property type="evidence" value="ECO:0007669"/>
    <property type="project" value="UniProtKB-UniRule"/>
</dbReference>
<dbReference type="KEGG" id="char:105889837"/>
<evidence type="ECO:0000256" key="8">
    <source>
        <dbReference type="ARBA" id="ARBA00022722"/>
    </source>
</evidence>
<dbReference type="GeneID" id="105889837"/>
<evidence type="ECO:0000256" key="9">
    <source>
        <dbReference type="ARBA" id="ARBA00022723"/>
    </source>
</evidence>
<evidence type="ECO:0000256" key="6">
    <source>
        <dbReference type="ARBA" id="ARBA00012180"/>
    </source>
</evidence>
<dbReference type="InterPro" id="IPR002156">
    <property type="entry name" value="RNaseH_domain"/>
</dbReference>
<evidence type="ECO:0000256" key="4">
    <source>
        <dbReference type="ARBA" id="ARBA00005300"/>
    </source>
</evidence>
<dbReference type="SUPFAM" id="SSF55658">
    <property type="entry name" value="L9 N-domain-like"/>
    <property type="match status" value="1"/>
</dbReference>
<dbReference type="AlphaFoldDB" id="A0A6P3VGY1"/>
<dbReference type="InterPro" id="IPR036397">
    <property type="entry name" value="RNaseH_sf"/>
</dbReference>
<proteinExistence type="inferred from homology"/>
<protein>
    <recommendedName>
        <fullName evidence="14 15">Ribonuclease H1</fullName>
        <shortName evidence="15">RNase H1</shortName>
        <ecNumber evidence="6 15">3.1.26.4</ecNumber>
    </recommendedName>
</protein>
<dbReference type="Gene3D" id="3.30.420.10">
    <property type="entry name" value="Ribonuclease H-like superfamily/Ribonuclease H"/>
    <property type="match status" value="1"/>
</dbReference>
<evidence type="ECO:0000256" key="14">
    <source>
        <dbReference type="ARBA" id="ARBA00068459"/>
    </source>
</evidence>
<evidence type="ECO:0000256" key="11">
    <source>
        <dbReference type="ARBA" id="ARBA00022801"/>
    </source>
</evidence>
<dbReference type="InterPro" id="IPR009027">
    <property type="entry name" value="Ribosomal_bL9/RNase_H1_N"/>
</dbReference>
<keyword evidence="9 15" id="KW-0479">Metal-binding</keyword>
<dbReference type="Pfam" id="PF00075">
    <property type="entry name" value="RNase_H"/>
    <property type="match status" value="1"/>
</dbReference>
<dbReference type="InterPro" id="IPR012337">
    <property type="entry name" value="RNaseH-like_sf"/>
</dbReference>
<name>A0A6P3VGY1_CLUHA</name>
<dbReference type="CTD" id="246243"/>
<evidence type="ECO:0000256" key="12">
    <source>
        <dbReference type="ARBA" id="ARBA00022842"/>
    </source>
</evidence>
<dbReference type="Pfam" id="PF01693">
    <property type="entry name" value="Cauli_VI"/>
    <property type="match status" value="1"/>
</dbReference>
<comment type="cofactor">
    <cofactor evidence="2 15">
        <name>Mg(2+)</name>
        <dbReference type="ChEBI" id="CHEBI:18420"/>
    </cofactor>
</comment>
<dbReference type="CDD" id="cd09280">
    <property type="entry name" value="RNase_HI_eukaryote_like"/>
    <property type="match status" value="1"/>
</dbReference>
<evidence type="ECO:0000256" key="13">
    <source>
        <dbReference type="ARBA" id="ARBA00059147"/>
    </source>
</evidence>
<dbReference type="InterPro" id="IPR037056">
    <property type="entry name" value="RNase_H1_N_sf"/>
</dbReference>
<keyword evidence="18" id="KW-1185">Reference proteome</keyword>
<reference evidence="19" key="1">
    <citation type="submission" date="2025-08" db="UniProtKB">
        <authorList>
            <consortium name="RefSeq"/>
        </authorList>
    </citation>
    <scope>IDENTIFICATION</scope>
</reference>
<dbReference type="InterPro" id="IPR017067">
    <property type="entry name" value="RNase_H1_euk"/>
</dbReference>
<evidence type="ECO:0000256" key="3">
    <source>
        <dbReference type="ARBA" id="ARBA00004496"/>
    </source>
</evidence>
<evidence type="ECO:0000313" key="18">
    <source>
        <dbReference type="Proteomes" id="UP000515152"/>
    </source>
</evidence>
<dbReference type="FunFam" id="3.30.420.10:FF:000049">
    <property type="entry name" value="Ribonuclease H1"/>
    <property type="match status" value="1"/>
</dbReference>
<evidence type="ECO:0000256" key="15">
    <source>
        <dbReference type="PIRNR" id="PIRNR036852"/>
    </source>
</evidence>
<dbReference type="InterPro" id="IPR050092">
    <property type="entry name" value="RNase_H"/>
</dbReference>
<comment type="function">
    <text evidence="13">Endonuclease that specifically degrades the RNA of RNA-DNA hybrids. Plays a role in RNA polymerase II (RNAp II) transcription termination by degrading R-loop RNA-DNA hybrid formation at G-rich pause sites located downstream of the poly(A) site and behind the elongating RNAp II.</text>
</comment>
<comment type="subcellular location">
    <subcellularLocation>
        <location evidence="3">Cytoplasm</location>
    </subcellularLocation>
</comment>
<dbReference type="SUPFAM" id="SSF53098">
    <property type="entry name" value="Ribonuclease H-like"/>
    <property type="match status" value="1"/>
</dbReference>
<sequence length="314" mass="35133">MWRVPRLGFSILRRAFYSGGDEMGKKGTFFYAVRKGFQPGVYNSWDECKSQVDKFPCASYKKFGAEKEAWEFVRSQPTKCSSVTEEPSSCEAEVPKRAPSYEATMAAVLKGLKRPYAKEREVKEEERGEPDEVDGCAVKRVKPSEDKPQSSSTTPAEQRDFTYMGDAVVVYTDGCCSCNGRAGARAGIGVYWGPDHPLNVADRLSGRQTNQRAEIQAACKALEQARDHKIKKLVLYTDSKFTINGVTSWVKNWKRNGWRLKGGGKVINQEEFQQLDALNQEVQVVWLHIPGHAGFAGNEEADRLSREGAAKLLE</sequence>
<dbReference type="FunFam" id="3.40.970.10:FF:000001">
    <property type="entry name" value="Ribonuclease H1"/>
    <property type="match status" value="1"/>
</dbReference>
<evidence type="ECO:0000256" key="7">
    <source>
        <dbReference type="ARBA" id="ARBA00022490"/>
    </source>
</evidence>
<gene>
    <name evidence="19" type="primary">rnaseh1</name>
</gene>
<dbReference type="OrthoDB" id="407198at2759"/>
<dbReference type="Proteomes" id="UP000515152">
    <property type="component" value="Chromosome 15"/>
</dbReference>
<keyword evidence="10 15" id="KW-0255">Endonuclease</keyword>
<dbReference type="GO" id="GO:0000287">
    <property type="term" value="F:magnesium ion binding"/>
    <property type="evidence" value="ECO:0007669"/>
    <property type="project" value="UniProtKB-UniRule"/>
</dbReference>
<accession>A0A6P3VGY1</accession>
<evidence type="ECO:0000256" key="5">
    <source>
        <dbReference type="ARBA" id="ARBA00011245"/>
    </source>
</evidence>
<evidence type="ECO:0000256" key="16">
    <source>
        <dbReference type="SAM" id="MobiDB-lite"/>
    </source>
</evidence>